<dbReference type="SUPFAM" id="SSF52949">
    <property type="entry name" value="Macro domain-like"/>
    <property type="match status" value="1"/>
</dbReference>
<name>A0A9D4IVY6_DREPO</name>
<proteinExistence type="predicted"/>
<dbReference type="InterPro" id="IPR043472">
    <property type="entry name" value="Macro_dom-like"/>
</dbReference>
<evidence type="ECO:0000259" key="1">
    <source>
        <dbReference type="PROSITE" id="PS51154"/>
    </source>
</evidence>
<dbReference type="PANTHER" id="PTHR11106:SF111">
    <property type="entry name" value="MACRO DOMAIN-CONTAINING PROTEIN"/>
    <property type="match status" value="1"/>
</dbReference>
<dbReference type="InterPro" id="IPR002589">
    <property type="entry name" value="Macro_dom"/>
</dbReference>
<keyword evidence="3" id="KW-1185">Reference proteome</keyword>
<reference evidence="2" key="1">
    <citation type="journal article" date="2019" name="bioRxiv">
        <title>The Genome of the Zebra Mussel, Dreissena polymorpha: A Resource for Invasive Species Research.</title>
        <authorList>
            <person name="McCartney M.A."/>
            <person name="Auch B."/>
            <person name="Kono T."/>
            <person name="Mallez S."/>
            <person name="Zhang Y."/>
            <person name="Obille A."/>
            <person name="Becker A."/>
            <person name="Abrahante J.E."/>
            <person name="Garbe J."/>
            <person name="Badalamenti J.P."/>
            <person name="Herman A."/>
            <person name="Mangelson H."/>
            <person name="Liachko I."/>
            <person name="Sullivan S."/>
            <person name="Sone E.D."/>
            <person name="Koren S."/>
            <person name="Silverstein K.A.T."/>
            <person name="Beckman K.B."/>
            <person name="Gohl D.M."/>
        </authorList>
    </citation>
    <scope>NUCLEOTIDE SEQUENCE</scope>
    <source>
        <strain evidence="2">Duluth1</strain>
        <tissue evidence="2">Whole animal</tissue>
    </source>
</reference>
<dbReference type="Gene3D" id="3.40.220.10">
    <property type="entry name" value="Leucine Aminopeptidase, subunit E, domain 1"/>
    <property type="match status" value="1"/>
</dbReference>
<protein>
    <recommendedName>
        <fullName evidence="1">Macro domain-containing protein</fullName>
    </recommendedName>
</protein>
<gene>
    <name evidence="2" type="ORF">DPMN_164988</name>
</gene>
<feature type="domain" description="Macro" evidence="1">
    <location>
        <begin position="1"/>
        <end position="115"/>
    </location>
</feature>
<comment type="caution">
    <text evidence="2">The sequence shown here is derived from an EMBL/GenBank/DDBJ whole genome shotgun (WGS) entry which is preliminary data.</text>
</comment>
<dbReference type="EMBL" id="JAIWYP010000008">
    <property type="protein sequence ID" value="KAH3786874.1"/>
    <property type="molecule type" value="Genomic_DNA"/>
</dbReference>
<dbReference type="SMART" id="SM00506">
    <property type="entry name" value="A1pp"/>
    <property type="match status" value="1"/>
</dbReference>
<dbReference type="Pfam" id="PF01661">
    <property type="entry name" value="Macro"/>
    <property type="match status" value="1"/>
</dbReference>
<evidence type="ECO:0000313" key="2">
    <source>
        <dbReference type="EMBL" id="KAH3786874.1"/>
    </source>
</evidence>
<organism evidence="2 3">
    <name type="scientific">Dreissena polymorpha</name>
    <name type="common">Zebra mussel</name>
    <name type="synonym">Mytilus polymorpha</name>
    <dbReference type="NCBI Taxonomy" id="45954"/>
    <lineage>
        <taxon>Eukaryota</taxon>
        <taxon>Metazoa</taxon>
        <taxon>Spiralia</taxon>
        <taxon>Lophotrochozoa</taxon>
        <taxon>Mollusca</taxon>
        <taxon>Bivalvia</taxon>
        <taxon>Autobranchia</taxon>
        <taxon>Heteroconchia</taxon>
        <taxon>Euheterodonta</taxon>
        <taxon>Imparidentia</taxon>
        <taxon>Neoheterodontei</taxon>
        <taxon>Myida</taxon>
        <taxon>Dreissenoidea</taxon>
        <taxon>Dreissenidae</taxon>
        <taxon>Dreissena</taxon>
    </lineage>
</organism>
<dbReference type="PROSITE" id="PS51154">
    <property type="entry name" value="MACRO"/>
    <property type="match status" value="1"/>
</dbReference>
<reference evidence="2" key="2">
    <citation type="submission" date="2020-11" db="EMBL/GenBank/DDBJ databases">
        <authorList>
            <person name="McCartney M.A."/>
            <person name="Auch B."/>
            <person name="Kono T."/>
            <person name="Mallez S."/>
            <person name="Becker A."/>
            <person name="Gohl D.M."/>
            <person name="Silverstein K.A.T."/>
            <person name="Koren S."/>
            <person name="Bechman K.B."/>
            <person name="Herman A."/>
            <person name="Abrahante J.E."/>
            <person name="Garbe J."/>
        </authorList>
    </citation>
    <scope>NUCLEOTIDE SEQUENCE</scope>
    <source>
        <strain evidence="2">Duluth1</strain>
        <tissue evidence="2">Whole animal</tissue>
    </source>
</reference>
<sequence length="115" mass="12728">MYKTLSGILVHVYQADICSLNVDCIVNAANSMLLHGDGVAAVIQRKAGDDLKNEGDEYIRRYGEIKDGSVIETCAGRLPYKYVLHAVGPRWSDYDTRSRKGRGDCRAALLQPVLQ</sequence>
<dbReference type="PANTHER" id="PTHR11106">
    <property type="entry name" value="GANGLIOSIDE INDUCED DIFFERENTIATION ASSOCIATED PROTEIN 2-RELATED"/>
    <property type="match status" value="1"/>
</dbReference>
<dbReference type="Proteomes" id="UP000828390">
    <property type="component" value="Unassembled WGS sequence"/>
</dbReference>
<evidence type="ECO:0000313" key="3">
    <source>
        <dbReference type="Proteomes" id="UP000828390"/>
    </source>
</evidence>
<accession>A0A9D4IVY6</accession>
<dbReference type="AlphaFoldDB" id="A0A9D4IVY6"/>